<evidence type="ECO:0000313" key="3">
    <source>
        <dbReference type="Proteomes" id="UP000236291"/>
    </source>
</evidence>
<feature type="domain" description="Arabidopsis retrotransposon Orf1 C-terminal" evidence="1">
    <location>
        <begin position="10"/>
        <end position="167"/>
    </location>
</feature>
<comment type="caution">
    <text evidence="2">The sequence shown here is derived from an EMBL/GenBank/DDBJ whole genome shotgun (WGS) entry which is preliminary data.</text>
</comment>
<evidence type="ECO:0000313" key="2">
    <source>
        <dbReference type="EMBL" id="PNX87394.1"/>
    </source>
</evidence>
<organism evidence="2 3">
    <name type="scientific">Trifolium pratense</name>
    <name type="common">Red clover</name>
    <dbReference type="NCBI Taxonomy" id="57577"/>
    <lineage>
        <taxon>Eukaryota</taxon>
        <taxon>Viridiplantae</taxon>
        <taxon>Streptophyta</taxon>
        <taxon>Embryophyta</taxon>
        <taxon>Tracheophyta</taxon>
        <taxon>Spermatophyta</taxon>
        <taxon>Magnoliopsida</taxon>
        <taxon>eudicotyledons</taxon>
        <taxon>Gunneridae</taxon>
        <taxon>Pentapetalae</taxon>
        <taxon>rosids</taxon>
        <taxon>fabids</taxon>
        <taxon>Fabales</taxon>
        <taxon>Fabaceae</taxon>
        <taxon>Papilionoideae</taxon>
        <taxon>50 kb inversion clade</taxon>
        <taxon>NPAAA clade</taxon>
        <taxon>Hologalegina</taxon>
        <taxon>IRL clade</taxon>
        <taxon>Trifolieae</taxon>
        <taxon>Trifolium</taxon>
    </lineage>
</organism>
<name>A0A2K3M9C4_TRIPR</name>
<reference evidence="2 3" key="1">
    <citation type="journal article" date="2014" name="Am. J. Bot.">
        <title>Genome assembly and annotation for red clover (Trifolium pratense; Fabaceae).</title>
        <authorList>
            <person name="Istvanek J."/>
            <person name="Jaros M."/>
            <person name="Krenek A."/>
            <person name="Repkova J."/>
        </authorList>
    </citation>
    <scope>NUCLEOTIDE SEQUENCE [LARGE SCALE GENOMIC DNA]</scope>
    <source>
        <strain evidence="3">cv. Tatra</strain>
        <tissue evidence="2">Young leaves</tissue>
    </source>
</reference>
<dbReference type="AlphaFoldDB" id="A0A2K3M9C4"/>
<dbReference type="Pfam" id="PF03078">
    <property type="entry name" value="ATHILA"/>
    <property type="match status" value="1"/>
</dbReference>
<protein>
    <recommendedName>
        <fullName evidence="1">Arabidopsis retrotransposon Orf1 C-terminal domain-containing protein</fullName>
    </recommendedName>
</protein>
<evidence type="ECO:0000259" key="1">
    <source>
        <dbReference type="Pfam" id="PF03078"/>
    </source>
</evidence>
<proteinExistence type="predicted"/>
<dbReference type="InterPro" id="IPR004312">
    <property type="entry name" value="ATHILA_Orf1_C"/>
</dbReference>
<gene>
    <name evidence="2" type="ORF">L195_g043482</name>
</gene>
<dbReference type="Proteomes" id="UP000236291">
    <property type="component" value="Unassembled WGS sequence"/>
</dbReference>
<reference evidence="2 3" key="2">
    <citation type="journal article" date="2017" name="Front. Plant Sci.">
        <title>Gene Classification and Mining of Molecular Markers Useful in Red Clover (Trifolium pratense) Breeding.</title>
        <authorList>
            <person name="Istvanek J."/>
            <person name="Dluhosova J."/>
            <person name="Dluhos P."/>
            <person name="Patkova L."/>
            <person name="Nedelnik J."/>
            <person name="Repkova J."/>
        </authorList>
    </citation>
    <scope>NUCLEOTIDE SEQUENCE [LARGE SCALE GENOMIC DNA]</scope>
    <source>
        <strain evidence="3">cv. Tatra</strain>
        <tissue evidence="2">Young leaves</tissue>
    </source>
</reference>
<accession>A0A2K3M9C4</accession>
<dbReference type="EMBL" id="ASHM01053730">
    <property type="protein sequence ID" value="PNX87394.1"/>
    <property type="molecule type" value="Genomic_DNA"/>
</dbReference>
<sequence>MTLHIVSDSHAMVALGISESVRFLIHQIGWESFAFSNLPIYRNLTLEFLSSFKYDPGYGQHLRRGLVSFRLFSNTYTYNHRDIVEFLGVPSGLDAFTRVQDDSFMEGELERYWGIITGNPNAARNERFSSEIHNPAFQYFHMIIAHTFFGKAMNNTTVSQAELFMMFCVYQNRPINAATFLLTNFVRIIEEPTHPISVGGFVTFREGFLL</sequence>